<dbReference type="Pfam" id="PF14528">
    <property type="entry name" value="LAGLIDADG_3"/>
    <property type="match status" value="1"/>
</dbReference>
<dbReference type="Proteomes" id="UP000034774">
    <property type="component" value="Unassembled WGS sequence"/>
</dbReference>
<name>A0A0G0P229_9BACT</name>
<proteinExistence type="predicted"/>
<comment type="caution">
    <text evidence="2">The sequence shown here is derived from an EMBL/GenBank/DDBJ whole genome shotgun (WGS) entry which is preliminary data.</text>
</comment>
<feature type="domain" description="Homing endonuclease LAGLIDADG" evidence="1">
    <location>
        <begin position="214"/>
        <end position="301"/>
    </location>
</feature>
<dbReference type="EMBL" id="LBVU01000003">
    <property type="protein sequence ID" value="KKQ92139.1"/>
    <property type="molecule type" value="Genomic_DNA"/>
</dbReference>
<gene>
    <name evidence="2" type="ORF">UT17_C0003G0162</name>
</gene>
<sequence>MPHTRKNINCNKLKDLYIKRKLSLLKVGKILGYSSRTIEIKTKECKIPIRKPGSIPPKISDKTLKHLYIQKKMSSRKIAKIYKCAYSYIDTRIKSMNIPRRNLSIAHIVSKRINFSGDVNEKAYLIGFRIGDLRVRKMYKNSESILVDCGSTKLEQIRLIKRLFEKYGRIWISRPKTNGKTQIEIGVNESFSFLLPKYQIFPHWTMKMKKTFLNILAGFVDAEGSFFISNNKKSATFSLGNYNKSILEQTKQKLYGYNFHANLFQGVKKGYTGKDGYSHRQDYWILSISRKKDLQLFIETISSYLKHKDRIKQTQKVLENIEMRNKKHGFIGMQRDKLQP</sequence>
<reference evidence="2 3" key="1">
    <citation type="journal article" date="2015" name="Nature">
        <title>rRNA introns, odd ribosomes, and small enigmatic genomes across a large radiation of phyla.</title>
        <authorList>
            <person name="Brown C.T."/>
            <person name="Hug L.A."/>
            <person name="Thomas B.C."/>
            <person name="Sharon I."/>
            <person name="Castelle C.J."/>
            <person name="Singh A."/>
            <person name="Wilkins M.J."/>
            <person name="Williams K.H."/>
            <person name="Banfield J.F."/>
        </authorList>
    </citation>
    <scope>NUCLEOTIDE SEQUENCE [LARGE SCALE GENOMIC DNA]</scope>
</reference>
<dbReference type="GO" id="GO:0004519">
    <property type="term" value="F:endonuclease activity"/>
    <property type="evidence" value="ECO:0007669"/>
    <property type="project" value="InterPro"/>
</dbReference>
<dbReference type="SUPFAM" id="SSF55608">
    <property type="entry name" value="Homing endonucleases"/>
    <property type="match status" value="1"/>
</dbReference>
<dbReference type="Gene3D" id="3.10.28.10">
    <property type="entry name" value="Homing endonucleases"/>
    <property type="match status" value="1"/>
</dbReference>
<dbReference type="InterPro" id="IPR004860">
    <property type="entry name" value="LAGLIDADG_dom"/>
</dbReference>
<dbReference type="InterPro" id="IPR027434">
    <property type="entry name" value="Homing_endonucl"/>
</dbReference>
<dbReference type="STRING" id="1618572.UT17_C0003G0162"/>
<evidence type="ECO:0000313" key="3">
    <source>
        <dbReference type="Proteomes" id="UP000034774"/>
    </source>
</evidence>
<accession>A0A0G0P229</accession>
<evidence type="ECO:0000313" key="2">
    <source>
        <dbReference type="EMBL" id="KKQ92139.1"/>
    </source>
</evidence>
<dbReference type="AlphaFoldDB" id="A0A0G0P229"/>
<organism evidence="2 3">
    <name type="scientific">Candidatus Woesebacteria bacterium GW2011_GWB1_39_10</name>
    <dbReference type="NCBI Taxonomy" id="1618572"/>
    <lineage>
        <taxon>Bacteria</taxon>
        <taxon>Candidatus Woeseibacteriota</taxon>
    </lineage>
</organism>
<evidence type="ECO:0000259" key="1">
    <source>
        <dbReference type="Pfam" id="PF14528"/>
    </source>
</evidence>
<protein>
    <recommendedName>
        <fullName evidence="1">Homing endonuclease LAGLIDADG domain-containing protein</fullName>
    </recommendedName>
</protein>